<accession>A0A226F4X6</accession>
<feature type="compositionally biased region" description="Basic residues" evidence="1">
    <location>
        <begin position="224"/>
        <end position="235"/>
    </location>
</feature>
<proteinExistence type="predicted"/>
<keyword evidence="3" id="KW-1185">Reference proteome</keyword>
<gene>
    <name evidence="2" type="ORF">Fcan01_00109</name>
</gene>
<dbReference type="AlphaFoldDB" id="A0A226F4X6"/>
<comment type="caution">
    <text evidence="2">The sequence shown here is derived from an EMBL/GenBank/DDBJ whole genome shotgun (WGS) entry which is preliminary data.</text>
</comment>
<evidence type="ECO:0000256" key="1">
    <source>
        <dbReference type="SAM" id="MobiDB-lite"/>
    </source>
</evidence>
<name>A0A226F4X6_FOLCA</name>
<dbReference type="Proteomes" id="UP000198287">
    <property type="component" value="Unassembled WGS sequence"/>
</dbReference>
<evidence type="ECO:0000313" key="3">
    <source>
        <dbReference type="Proteomes" id="UP000198287"/>
    </source>
</evidence>
<sequence>MESKGDDYVTQAGSFGHHIVIKFEVGCNKFYKQNHKGRCGQCREDAIGANDFTTGFVFHRIILSGAFGSPIDKGQKVDKTGMLIFSHALINHNPAHLLVPENDKNDKPSITFVPEKVANLMAQSDRVVTFKVGESGGGLGGVGACGDGGGRAPHYTLTTCDGHYHLTFETLDALEITSDDEIDIYGDSAAQTDTTSEESSSQEWEIESIERNNYNLEEMIKMGAPHHHTKVRQVGKRLAAGTTAKRSD</sequence>
<reference evidence="2 3" key="1">
    <citation type="submission" date="2015-12" db="EMBL/GenBank/DDBJ databases">
        <title>The genome of Folsomia candida.</title>
        <authorList>
            <person name="Faddeeva A."/>
            <person name="Derks M.F."/>
            <person name="Anvar Y."/>
            <person name="Smit S."/>
            <person name="Van Straalen N."/>
            <person name="Roelofs D."/>
        </authorList>
    </citation>
    <scope>NUCLEOTIDE SEQUENCE [LARGE SCALE GENOMIC DNA]</scope>
    <source>
        <strain evidence="2 3">VU population</strain>
        <tissue evidence="2">Whole body</tissue>
    </source>
</reference>
<organism evidence="2 3">
    <name type="scientific">Folsomia candida</name>
    <name type="common">Springtail</name>
    <dbReference type="NCBI Taxonomy" id="158441"/>
    <lineage>
        <taxon>Eukaryota</taxon>
        <taxon>Metazoa</taxon>
        <taxon>Ecdysozoa</taxon>
        <taxon>Arthropoda</taxon>
        <taxon>Hexapoda</taxon>
        <taxon>Collembola</taxon>
        <taxon>Entomobryomorpha</taxon>
        <taxon>Isotomoidea</taxon>
        <taxon>Isotomidae</taxon>
        <taxon>Proisotominae</taxon>
        <taxon>Folsomia</taxon>
    </lineage>
</organism>
<evidence type="ECO:0000313" key="2">
    <source>
        <dbReference type="EMBL" id="OXA63966.1"/>
    </source>
</evidence>
<feature type="region of interest" description="Disordered" evidence="1">
    <location>
        <begin position="224"/>
        <end position="248"/>
    </location>
</feature>
<protein>
    <submittedName>
        <fullName evidence="2">Uncharacterized protein</fullName>
    </submittedName>
</protein>
<dbReference type="EMBL" id="LNIX01000001">
    <property type="protein sequence ID" value="OXA63966.1"/>
    <property type="molecule type" value="Genomic_DNA"/>
</dbReference>